<sequence length="135" mass="15594">MPNNRERNFKSIAKEAKNRLKSGFWENCKDELHTEIARAKDAGISESRAGRYFAGKITCSVKGGDDDAFYEKVKAMLLSDGEVSDAIGRLTDRAYFDTLSYEDKQRYTLSLSERYLKALERFRRESEYEGRRKNG</sequence>
<evidence type="ECO:0000313" key="2">
    <source>
        <dbReference type="Proteomes" id="UP000886750"/>
    </source>
</evidence>
<protein>
    <submittedName>
        <fullName evidence="1">Uncharacterized protein</fullName>
    </submittedName>
</protein>
<name>A0A9D2CT83_9FIRM</name>
<gene>
    <name evidence="1" type="ORF">H9729_07120</name>
</gene>
<dbReference type="AlphaFoldDB" id="A0A9D2CT83"/>
<reference evidence="1" key="2">
    <citation type="submission" date="2021-04" db="EMBL/GenBank/DDBJ databases">
        <authorList>
            <person name="Gilroy R."/>
        </authorList>
    </citation>
    <scope>NUCLEOTIDE SEQUENCE</scope>
    <source>
        <strain evidence="1">1345</strain>
    </source>
</reference>
<dbReference type="EMBL" id="DXCQ01000066">
    <property type="protein sequence ID" value="HIY97442.1"/>
    <property type="molecule type" value="Genomic_DNA"/>
</dbReference>
<reference evidence="1" key="1">
    <citation type="journal article" date="2021" name="PeerJ">
        <title>Extensive microbial diversity within the chicken gut microbiome revealed by metagenomics and culture.</title>
        <authorList>
            <person name="Gilroy R."/>
            <person name="Ravi A."/>
            <person name="Getino M."/>
            <person name="Pursley I."/>
            <person name="Horton D.L."/>
            <person name="Alikhan N.F."/>
            <person name="Baker D."/>
            <person name="Gharbi K."/>
            <person name="Hall N."/>
            <person name="Watson M."/>
            <person name="Adriaenssens E.M."/>
            <person name="Foster-Nyarko E."/>
            <person name="Jarju S."/>
            <person name="Secka A."/>
            <person name="Antonio M."/>
            <person name="Oren A."/>
            <person name="Chaudhuri R.R."/>
            <person name="La Ragione R."/>
            <person name="Hildebrand F."/>
            <person name="Pallen M.J."/>
        </authorList>
    </citation>
    <scope>NUCLEOTIDE SEQUENCE</scope>
    <source>
        <strain evidence="1">1345</strain>
    </source>
</reference>
<accession>A0A9D2CT83</accession>
<comment type="caution">
    <text evidence="1">The sequence shown here is derived from an EMBL/GenBank/DDBJ whole genome shotgun (WGS) entry which is preliminary data.</text>
</comment>
<proteinExistence type="predicted"/>
<organism evidence="1 2">
    <name type="scientific">Candidatus Borkfalkia excrementigallinarum</name>
    <dbReference type="NCBI Taxonomy" id="2838506"/>
    <lineage>
        <taxon>Bacteria</taxon>
        <taxon>Bacillati</taxon>
        <taxon>Bacillota</taxon>
        <taxon>Clostridia</taxon>
        <taxon>Christensenellales</taxon>
        <taxon>Christensenellaceae</taxon>
        <taxon>Candidatus Borkfalkia</taxon>
    </lineage>
</organism>
<evidence type="ECO:0000313" key="1">
    <source>
        <dbReference type="EMBL" id="HIY97442.1"/>
    </source>
</evidence>
<dbReference type="Proteomes" id="UP000886750">
    <property type="component" value="Unassembled WGS sequence"/>
</dbReference>